<proteinExistence type="predicted"/>
<dbReference type="OrthoDB" id="10593457at2759"/>
<evidence type="ECO:0000313" key="1">
    <source>
        <dbReference type="EMBL" id="CAE7024151.1"/>
    </source>
</evidence>
<comment type="caution">
    <text evidence="1">The sequence shown here is derived from an EMBL/GenBank/DDBJ whole genome shotgun (WGS) entry which is preliminary data.</text>
</comment>
<protein>
    <submittedName>
        <fullName evidence="1">Uncharacterized protein</fullName>
    </submittedName>
</protein>
<dbReference type="EMBL" id="CAJNDS010000185">
    <property type="protein sequence ID" value="CAE7024151.1"/>
    <property type="molecule type" value="Genomic_DNA"/>
</dbReference>
<feature type="non-terminal residue" evidence="1">
    <location>
        <position position="123"/>
    </location>
</feature>
<name>A0A812I8F1_9DINO</name>
<reference evidence="1" key="1">
    <citation type="submission" date="2021-02" db="EMBL/GenBank/DDBJ databases">
        <authorList>
            <person name="Dougan E. K."/>
            <person name="Rhodes N."/>
            <person name="Thang M."/>
            <person name="Chan C."/>
        </authorList>
    </citation>
    <scope>NUCLEOTIDE SEQUENCE</scope>
</reference>
<dbReference type="Proteomes" id="UP000604046">
    <property type="component" value="Unassembled WGS sequence"/>
</dbReference>
<dbReference type="AlphaFoldDB" id="A0A812I8F1"/>
<accession>A0A812I8F1</accession>
<keyword evidence="2" id="KW-1185">Reference proteome</keyword>
<gene>
    <name evidence="1" type="ORF">SNAT2548_LOCUS3054</name>
</gene>
<sequence>VPADHGGLRMNITKQMFEELRKTCERLDLLHPAMDLVMEACMSRSRELLEQRFAERELFKRILSSNATNARQAVEWMESYRAVNKTFRAKVEEVTGRTVCNDTAQFMPKRLRLESEAMSEYPA</sequence>
<evidence type="ECO:0000313" key="2">
    <source>
        <dbReference type="Proteomes" id="UP000604046"/>
    </source>
</evidence>
<organism evidence="1 2">
    <name type="scientific">Symbiodinium natans</name>
    <dbReference type="NCBI Taxonomy" id="878477"/>
    <lineage>
        <taxon>Eukaryota</taxon>
        <taxon>Sar</taxon>
        <taxon>Alveolata</taxon>
        <taxon>Dinophyceae</taxon>
        <taxon>Suessiales</taxon>
        <taxon>Symbiodiniaceae</taxon>
        <taxon>Symbiodinium</taxon>
    </lineage>
</organism>